<keyword evidence="8" id="KW-1185">Reference proteome</keyword>
<dbReference type="Pfam" id="PF00347">
    <property type="entry name" value="Ribosomal_L6"/>
    <property type="match status" value="1"/>
</dbReference>
<name>A0A9X9Q3L2_GULGU</name>
<dbReference type="GO" id="GO:0002181">
    <property type="term" value="P:cytoplasmic translation"/>
    <property type="evidence" value="ECO:0007669"/>
    <property type="project" value="TreeGrafter"/>
</dbReference>
<dbReference type="PANTHER" id="PTHR11655:SF46">
    <property type="entry name" value="LARGE RIBOSOMAL SUBUNIT PROTEIN UL6"/>
    <property type="match status" value="1"/>
</dbReference>
<organism evidence="7 8">
    <name type="scientific">Gulo gulo</name>
    <name type="common">Wolverine</name>
    <name type="synonym">Gluton</name>
    <dbReference type="NCBI Taxonomy" id="48420"/>
    <lineage>
        <taxon>Eukaryota</taxon>
        <taxon>Metazoa</taxon>
        <taxon>Chordata</taxon>
        <taxon>Craniata</taxon>
        <taxon>Vertebrata</taxon>
        <taxon>Euteleostomi</taxon>
        <taxon>Mammalia</taxon>
        <taxon>Eutheria</taxon>
        <taxon>Laurasiatheria</taxon>
        <taxon>Carnivora</taxon>
        <taxon>Caniformia</taxon>
        <taxon>Musteloidea</taxon>
        <taxon>Mustelidae</taxon>
        <taxon>Guloninae</taxon>
        <taxon>Gulo</taxon>
    </lineage>
</organism>
<dbReference type="PANTHER" id="PTHR11655">
    <property type="entry name" value="60S/50S RIBOSOMAL PROTEIN L6/L9"/>
    <property type="match status" value="1"/>
</dbReference>
<gene>
    <name evidence="7" type="ORF">BN2614_LOCUS6</name>
</gene>
<dbReference type="GO" id="GO:0022625">
    <property type="term" value="C:cytosolic large ribosomal subunit"/>
    <property type="evidence" value="ECO:0007669"/>
    <property type="project" value="TreeGrafter"/>
</dbReference>
<dbReference type="GO" id="GO:0003735">
    <property type="term" value="F:structural constituent of ribosome"/>
    <property type="evidence" value="ECO:0007669"/>
    <property type="project" value="InterPro"/>
</dbReference>
<comment type="caution">
    <text evidence="7">The sequence shown here is derived from an EMBL/GenBank/DDBJ whole genome shotgun (WGS) entry which is preliminary data.</text>
</comment>
<evidence type="ECO:0000313" key="7">
    <source>
        <dbReference type="EMBL" id="VCX04285.1"/>
    </source>
</evidence>
<dbReference type="Proteomes" id="UP000269945">
    <property type="component" value="Unassembled WGS sequence"/>
</dbReference>
<dbReference type="InterPro" id="IPR000702">
    <property type="entry name" value="Ribosomal_uL6-like"/>
</dbReference>
<dbReference type="EMBL" id="CYRY02029978">
    <property type="protein sequence ID" value="VCX04285.1"/>
    <property type="molecule type" value="Genomic_DNA"/>
</dbReference>
<dbReference type="GO" id="GO:0019843">
    <property type="term" value="F:rRNA binding"/>
    <property type="evidence" value="ECO:0007669"/>
    <property type="project" value="InterPro"/>
</dbReference>
<accession>A0A9X9Q3L2</accession>
<evidence type="ECO:0000256" key="2">
    <source>
        <dbReference type="ARBA" id="ARBA00022980"/>
    </source>
</evidence>
<comment type="similarity">
    <text evidence="1">Belongs to the universal ribosomal protein uL6 family.</text>
</comment>
<evidence type="ECO:0000256" key="3">
    <source>
        <dbReference type="ARBA" id="ARBA00023274"/>
    </source>
</evidence>
<reference evidence="7 8" key="1">
    <citation type="submission" date="2018-10" db="EMBL/GenBank/DDBJ databases">
        <authorList>
            <person name="Ekblom R."/>
            <person name="Jareborg N."/>
        </authorList>
    </citation>
    <scope>NUCLEOTIDE SEQUENCE [LARGE SCALE GENOMIC DNA]</scope>
    <source>
        <tissue evidence="7">Muscle</tissue>
    </source>
</reference>
<protein>
    <recommendedName>
        <fullName evidence="4">Large ribosomal subunit protein uL6</fullName>
    </recommendedName>
    <alternativeName>
        <fullName evidence="5">60S ribosomal protein L9</fullName>
    </alternativeName>
</protein>
<dbReference type="AlphaFoldDB" id="A0A9X9Q3L2"/>
<evidence type="ECO:0000256" key="4">
    <source>
        <dbReference type="ARBA" id="ARBA00035246"/>
    </source>
</evidence>
<feature type="non-terminal residue" evidence="7">
    <location>
        <position position="1"/>
    </location>
</feature>
<evidence type="ECO:0000313" key="8">
    <source>
        <dbReference type="Proteomes" id="UP000269945"/>
    </source>
</evidence>
<feature type="domain" description="Large ribosomal subunit protein uL6 alpha-beta" evidence="6">
    <location>
        <begin position="11"/>
        <end position="64"/>
    </location>
</feature>
<evidence type="ECO:0000256" key="1">
    <source>
        <dbReference type="ARBA" id="ARBA00009356"/>
    </source>
</evidence>
<sequence>KAILSSQTVHIPENVDIALKGRTVVVKGPRGSLRRDFHHCHVELRRPQKSLQVDKWWGNSMNRSHFFSVCSLGFRRKIVVTWENGSLFEIHNFSGEKYICRVWMRPVLLVQYLKTRSFLE</sequence>
<dbReference type="InterPro" id="IPR020040">
    <property type="entry name" value="Ribosomal_uL6_a/b-dom"/>
</dbReference>
<evidence type="ECO:0000256" key="5">
    <source>
        <dbReference type="ARBA" id="ARBA00035349"/>
    </source>
</evidence>
<keyword evidence="3" id="KW-0687">Ribonucleoprotein</keyword>
<dbReference type="InterPro" id="IPR036789">
    <property type="entry name" value="Ribosomal_uL6-like_a/b-dom_sf"/>
</dbReference>
<dbReference type="Gene3D" id="3.90.930.12">
    <property type="entry name" value="Ribosomal protein L6, alpha-beta domain"/>
    <property type="match status" value="1"/>
</dbReference>
<dbReference type="SUPFAM" id="SSF56053">
    <property type="entry name" value="Ribosomal protein L6"/>
    <property type="match status" value="1"/>
</dbReference>
<proteinExistence type="inferred from homology"/>
<keyword evidence="2" id="KW-0689">Ribosomal protein</keyword>
<evidence type="ECO:0000259" key="6">
    <source>
        <dbReference type="Pfam" id="PF00347"/>
    </source>
</evidence>